<gene>
    <name evidence="1" type="primary">SPG11.2</name>
    <name evidence="1" type="ORF">GBF38_021114</name>
</gene>
<dbReference type="Proteomes" id="UP000805704">
    <property type="component" value="Chromosome 12"/>
</dbReference>
<organism evidence="1 2">
    <name type="scientific">Nibea albiflora</name>
    <name type="common">Yellow drum</name>
    <name type="synonym">Corvina albiflora</name>
    <dbReference type="NCBI Taxonomy" id="240163"/>
    <lineage>
        <taxon>Eukaryota</taxon>
        <taxon>Metazoa</taxon>
        <taxon>Chordata</taxon>
        <taxon>Craniata</taxon>
        <taxon>Vertebrata</taxon>
        <taxon>Euteleostomi</taxon>
        <taxon>Actinopterygii</taxon>
        <taxon>Neopterygii</taxon>
        <taxon>Teleostei</taxon>
        <taxon>Neoteleostei</taxon>
        <taxon>Acanthomorphata</taxon>
        <taxon>Eupercaria</taxon>
        <taxon>Sciaenidae</taxon>
        <taxon>Nibea</taxon>
    </lineage>
</organism>
<evidence type="ECO:0000313" key="1">
    <source>
        <dbReference type="EMBL" id="KAG8012997.1"/>
    </source>
</evidence>
<proteinExistence type="predicted"/>
<comment type="caution">
    <text evidence="1">The sequence shown here is derived from an EMBL/GenBank/DDBJ whole genome shotgun (WGS) entry which is preliminary data.</text>
</comment>
<evidence type="ECO:0000313" key="2">
    <source>
        <dbReference type="Proteomes" id="UP000805704"/>
    </source>
</evidence>
<accession>A0ACB7FEQ4</accession>
<dbReference type="EMBL" id="CM024800">
    <property type="protein sequence ID" value="KAG8012997.1"/>
    <property type="molecule type" value="Genomic_DNA"/>
</dbReference>
<sequence>MLEAQRTDCGSTEVCVIPENRRCGEVSGHPESGVRILEALCSDVSGFSWEEVTVSGRGVSSFRLLAVGAQCELKLLEVEADRSASISLLRVHECPSGQLLEAIRERDSGVSELQSVRVLSFAAGRCYVLLNCDWLLQLRWQRAEEEPQTLSCCSIQLTDGNRHNAVHHIVCRETLFVLSSTGLTSVFSVSDGRLLASIDFPAYLSSGPADDDLVSSPPSFSSSSSFCLLQVSADLSTAVAVTRSHTAVAVDLNHYFRIYPDHLLCAAAPSRPPLRPQQPRDQDSLSSSNCSLLALGSTFSTDRSWEARLASMYSRAQQATASSSSTRAAGTSWSSSLPHLEFHQAPSSAHSRVPHGGATVVFSVPESSAPSLLTVSEFSAQLAFVTPSNTQTTVALWDLESGSVSYHRAEGEAAPVQRCGERQHQLLLKSSGVFLVLFSVSQQDLLSRLMLFGSAATVDAVCHLNSWGRCSIPIHALQQAGLKNRQLDTVDFYLKSKENILNPADEQPAACSLSLSDHEDAGVQSCVDVLDRYVTELRRYMKRFPWPVGGDTSSTSSADPAQVEEEEEEWKQLQTEEVVRHSILTNQIPRAQAVLRRRNRPEQRLSALRMEGLRQVFCCLQRRDLQTANTLLTNMVEELSGRSYFPEDEMQSVAFIKQMEKLGSQPAARCPAKTTLHRVVQMVHKQAGCGGDEVLEELVGQKRSEDEGVLWRNLRLDWVRNWDQSCQAAVLLSRLQHTELTSCDSAVLWRYLTALHDQRPGRRLDRLERGDLWRLPVA</sequence>
<reference evidence="1" key="1">
    <citation type="submission" date="2020-04" db="EMBL/GenBank/DDBJ databases">
        <title>A chromosome-scale assembly and high-density genetic map of the yellow drum (Nibea albiflora) genome.</title>
        <authorList>
            <person name="Xu D."/>
            <person name="Zhang W."/>
            <person name="Chen R."/>
            <person name="Tan P."/>
            <person name="Wang L."/>
            <person name="Song H."/>
            <person name="Tian L."/>
            <person name="Zhu Q."/>
            <person name="Wang B."/>
        </authorList>
    </citation>
    <scope>NUCLEOTIDE SEQUENCE</scope>
    <source>
        <strain evidence="1">ZJHYS-2018</strain>
    </source>
</reference>
<name>A0ACB7FEQ4_NIBAL</name>
<keyword evidence="2" id="KW-1185">Reference proteome</keyword>
<protein>
    <submittedName>
        <fullName evidence="1">Spatacsin</fullName>
    </submittedName>
</protein>